<dbReference type="SUPFAM" id="SSF52317">
    <property type="entry name" value="Class I glutamine amidotransferase-like"/>
    <property type="match status" value="1"/>
</dbReference>
<evidence type="ECO:0000313" key="1">
    <source>
        <dbReference type="EMBL" id="SER83731.1"/>
    </source>
</evidence>
<sequence>MALYLVGGGPSQATGPVIDRFVEAARQRGPRVAIAILGAQSEAGRYLDMYADPILARWPQALIEPIWLVDEDEGAVDWPAKPEELGGLIIAGGWTPGYLDALTPYRETISRLVRGGLAYLGFSAGAQVVAKRAIASGWQWRGRAVGPEVAGEGSTELTVREGLGLVGPSIDVHTNTQHLLERAIATVLAGHATSAVAIDEDTALVVDTSSGDTEVVGAGAVHWLNRDGNEVRVRVSVSGGTPASPLGAAG</sequence>
<accession>A0A1H9SFJ4</accession>
<dbReference type="AlphaFoldDB" id="A0A1H9SFJ4"/>
<keyword evidence="2" id="KW-1185">Reference proteome</keyword>
<dbReference type="RefSeq" id="WP_091969609.1">
    <property type="nucleotide sequence ID" value="NZ_FOGZ01000013.1"/>
</dbReference>
<name>A0A1H9SFJ4_9ACTN</name>
<dbReference type="Proteomes" id="UP000198815">
    <property type="component" value="Unassembled WGS sequence"/>
</dbReference>
<gene>
    <name evidence="1" type="ORF">SAMN05443377_11322</name>
</gene>
<proteinExistence type="predicted"/>
<dbReference type="Gene3D" id="3.40.50.880">
    <property type="match status" value="1"/>
</dbReference>
<organism evidence="1 2">
    <name type="scientific">Propionibacterium cyclohexanicum</name>
    <dbReference type="NCBI Taxonomy" id="64702"/>
    <lineage>
        <taxon>Bacteria</taxon>
        <taxon>Bacillati</taxon>
        <taxon>Actinomycetota</taxon>
        <taxon>Actinomycetes</taxon>
        <taxon>Propionibacteriales</taxon>
        <taxon>Propionibacteriaceae</taxon>
        <taxon>Propionibacterium</taxon>
    </lineage>
</organism>
<dbReference type="EMBL" id="FOGZ01000013">
    <property type="protein sequence ID" value="SER83731.1"/>
    <property type="molecule type" value="Genomic_DNA"/>
</dbReference>
<evidence type="ECO:0000313" key="2">
    <source>
        <dbReference type="Proteomes" id="UP000198815"/>
    </source>
</evidence>
<protein>
    <submittedName>
        <fullName evidence="1">Cyanophycinase</fullName>
    </submittedName>
</protein>
<reference evidence="2" key="1">
    <citation type="submission" date="2016-10" db="EMBL/GenBank/DDBJ databases">
        <authorList>
            <person name="Varghese N."/>
            <person name="Submissions S."/>
        </authorList>
    </citation>
    <scope>NUCLEOTIDE SEQUENCE [LARGE SCALE GENOMIC DNA]</scope>
    <source>
        <strain evidence="2">DSM 16859</strain>
    </source>
</reference>
<dbReference type="OrthoDB" id="3078420at2"/>
<dbReference type="STRING" id="64702.SAMN05443377_11322"/>
<dbReference type="InterPro" id="IPR029062">
    <property type="entry name" value="Class_I_gatase-like"/>
</dbReference>